<evidence type="ECO:0008006" key="2">
    <source>
        <dbReference type="Google" id="ProtNLM"/>
    </source>
</evidence>
<proteinExistence type="predicted"/>
<dbReference type="InterPro" id="IPR043137">
    <property type="entry name" value="GGT_ssub_C"/>
</dbReference>
<dbReference type="SUPFAM" id="SSF56235">
    <property type="entry name" value="N-terminal nucleophile aminohydrolases (Ntn hydrolases)"/>
    <property type="match status" value="1"/>
</dbReference>
<dbReference type="PRINTS" id="PR01210">
    <property type="entry name" value="GGTRANSPTASE"/>
</dbReference>
<dbReference type="InterPro" id="IPR052896">
    <property type="entry name" value="GGT-like_enzyme"/>
</dbReference>
<reference evidence="1" key="1">
    <citation type="submission" date="2018-05" db="EMBL/GenBank/DDBJ databases">
        <authorList>
            <person name="Lanie J.A."/>
            <person name="Ng W.-L."/>
            <person name="Kazmierczak K.M."/>
            <person name="Andrzejewski T.M."/>
            <person name="Davidsen T.M."/>
            <person name="Wayne K.J."/>
            <person name="Tettelin H."/>
            <person name="Glass J.I."/>
            <person name="Rusch D."/>
            <person name="Podicherti R."/>
            <person name="Tsui H.-C.T."/>
            <person name="Winkler M.E."/>
        </authorList>
    </citation>
    <scope>NUCLEOTIDE SEQUENCE</scope>
</reference>
<evidence type="ECO:0000313" key="1">
    <source>
        <dbReference type="EMBL" id="SVA66437.1"/>
    </source>
</evidence>
<dbReference type="EMBL" id="UINC01015850">
    <property type="protein sequence ID" value="SVA66437.1"/>
    <property type="molecule type" value="Genomic_DNA"/>
</dbReference>
<name>A0A381XQG3_9ZZZZ</name>
<protein>
    <recommendedName>
        <fullName evidence="2">Gamma-glutamyltransferase</fullName>
    </recommendedName>
</protein>
<accession>A0A381XQG3</accession>
<dbReference type="InterPro" id="IPR043138">
    <property type="entry name" value="GGT_lsub"/>
</dbReference>
<organism evidence="1">
    <name type="scientific">marine metagenome</name>
    <dbReference type="NCBI Taxonomy" id="408172"/>
    <lineage>
        <taxon>unclassified sequences</taxon>
        <taxon>metagenomes</taxon>
        <taxon>ecological metagenomes</taxon>
    </lineage>
</organism>
<feature type="non-terminal residue" evidence="1">
    <location>
        <position position="427"/>
    </location>
</feature>
<gene>
    <name evidence="1" type="ORF">METZ01_LOCUS119291</name>
</gene>
<dbReference type="PANTHER" id="PTHR43881">
    <property type="entry name" value="GAMMA-GLUTAMYLTRANSPEPTIDASE (AFU_ORTHOLOGUE AFUA_4G13580)"/>
    <property type="match status" value="1"/>
</dbReference>
<dbReference type="PANTHER" id="PTHR43881:SF5">
    <property type="entry name" value="GAMMA-GLUTAMYLTRANSPEPTIDASE"/>
    <property type="match status" value="1"/>
</dbReference>
<dbReference type="Pfam" id="PF01019">
    <property type="entry name" value="G_glu_transpept"/>
    <property type="match status" value="1"/>
</dbReference>
<dbReference type="InterPro" id="IPR029055">
    <property type="entry name" value="Ntn_hydrolases_N"/>
</dbReference>
<dbReference type="AlphaFoldDB" id="A0A381XQG3"/>
<dbReference type="Gene3D" id="3.60.20.40">
    <property type="match status" value="1"/>
</dbReference>
<dbReference type="Gene3D" id="1.10.246.130">
    <property type="match status" value="1"/>
</dbReference>
<sequence>MHVSGREPVYSTNGVVCSISPQAVSVGLDILSSGGNAFDAIVAMAAVEAVTTPVGCGLGGEPFGIFYHAESGKTWGMTGSGRAPSLADREYFTNRGYDALPLTGPIAAAIPGEIHALESINHRLGTFSFDRLLEPAIRYSEEGFPVSRFNAGAFAALLNKLNLFPDTAAIFTNGGDAIREGQILRQPHLANTFKKIAQNGAGEFYEGDIAEKIVKHLNDGGSLYTRRDFSMHETVWYEDPISCDYRGRKVVETSPPSQGLMVLEILNILEEFDLSAMGFYAAETIHAMVEAKKLAFADRNGYMGDPDFVSVPTMELISKPFANLRRRSIDLSSAMTSPLAGTLGLPISGDDTSYLCAVDNQGNAVSFIHSLSMGFGCGSVAGSTGVLLNNRIGRGFNLIEDHPNVIEPQKRTMHTLNAYMVFDNEIP</sequence>